<evidence type="ECO:0000256" key="5">
    <source>
        <dbReference type="ARBA" id="ARBA00022645"/>
    </source>
</evidence>
<dbReference type="PANTHER" id="PTHR30627:SF2">
    <property type="entry name" value="PEPTIDOGLYCAN D,D-TRANSPEPTIDASE MRDA"/>
    <property type="match status" value="1"/>
</dbReference>
<dbReference type="GO" id="GO:0009002">
    <property type="term" value="F:serine-type D-Ala-D-Ala carboxypeptidase activity"/>
    <property type="evidence" value="ECO:0007669"/>
    <property type="project" value="UniProtKB-UniRule"/>
</dbReference>
<feature type="compositionally biased region" description="Acidic residues" evidence="15">
    <location>
        <begin position="647"/>
        <end position="662"/>
    </location>
</feature>
<dbReference type="EC" id="3.4.16.4" evidence="14"/>
<keyword evidence="8 14" id="KW-0378">Hydrolase</keyword>
<protein>
    <recommendedName>
        <fullName evidence="14">Peptidoglycan D,D-transpeptidase MrdA</fullName>
        <ecNumber evidence="14">3.4.16.4</ecNumber>
    </recommendedName>
    <alternativeName>
        <fullName evidence="14">Penicillin-binding protein 2</fullName>
        <shortName evidence="14">PBP-2</shortName>
    </alternativeName>
</protein>
<dbReference type="RefSeq" id="WP_072892900.1">
    <property type="nucleotide sequence ID" value="NZ_FQWZ01000001.1"/>
</dbReference>
<comment type="catalytic activity">
    <reaction evidence="14">
        <text>Preferential cleavage: (Ac)2-L-Lys-D-Ala-|-D-Ala. Also transpeptidation of peptidyl-alanyl moieties that are N-acyl substituents of D-alanine.</text>
        <dbReference type="EC" id="3.4.16.4"/>
    </reaction>
</comment>
<keyword evidence="11 14" id="KW-1133">Transmembrane helix</keyword>
<comment type="caution">
    <text evidence="14">Lacks conserved residue(s) required for the propagation of feature annotation.</text>
</comment>
<evidence type="ECO:0000259" key="16">
    <source>
        <dbReference type="Pfam" id="PF00905"/>
    </source>
</evidence>
<accession>A0A1M5JXL0</accession>
<feature type="compositionally biased region" description="Low complexity" evidence="15">
    <location>
        <begin position="623"/>
        <end position="646"/>
    </location>
</feature>
<gene>
    <name evidence="14" type="primary">mrdA</name>
    <name evidence="18" type="ORF">SAMN04488068_0256</name>
</gene>
<keyword evidence="6 14" id="KW-0645">Protease</keyword>
<feature type="domain" description="Penicillin-binding protein dimerisation" evidence="17">
    <location>
        <begin position="65"/>
        <end position="235"/>
    </location>
</feature>
<dbReference type="InterPro" id="IPR001460">
    <property type="entry name" value="PCN-bd_Tpept"/>
</dbReference>
<dbReference type="SUPFAM" id="SSF56519">
    <property type="entry name" value="Penicillin binding protein dimerisation domain"/>
    <property type="match status" value="1"/>
</dbReference>
<feature type="domain" description="Penicillin-binding protein transpeptidase" evidence="16">
    <location>
        <begin position="267"/>
        <end position="610"/>
    </location>
</feature>
<dbReference type="SUPFAM" id="SSF56601">
    <property type="entry name" value="beta-lactamase/transpeptidase-like"/>
    <property type="match status" value="1"/>
</dbReference>
<dbReference type="FunFam" id="3.40.710.10:FF:000024">
    <property type="entry name" value="Penicillin-binding protein 2"/>
    <property type="match status" value="1"/>
</dbReference>
<dbReference type="Gene3D" id="3.90.1310.10">
    <property type="entry name" value="Penicillin-binding protein 2a (Domain 2)"/>
    <property type="match status" value="1"/>
</dbReference>
<dbReference type="InterPro" id="IPR017790">
    <property type="entry name" value="Penicillin-binding_protein_2"/>
</dbReference>
<feature type="transmembrane region" description="Helical" evidence="14">
    <location>
        <begin position="21"/>
        <end position="40"/>
    </location>
</feature>
<dbReference type="GO" id="GO:0008360">
    <property type="term" value="P:regulation of cell shape"/>
    <property type="evidence" value="ECO:0007669"/>
    <property type="project" value="UniProtKB-KW"/>
</dbReference>
<dbReference type="NCBIfam" id="TIGR03423">
    <property type="entry name" value="pbp2_mrdA"/>
    <property type="match status" value="1"/>
</dbReference>
<sequence length="662" mass="72649">MSRHDKIKDLHREKETFAARTIVAACAALLMAALLSFRLFDLQVLQQAYYATRADENRMRLSAVAPVRGLIYDRNGAVMAQNTPAFVLEVVPEEVKKLDDTLQRLSKLVRLDDIDIARFKDRVRKTPRYRAVPLRTNLSLEEVAKFEINRYDFDGVDVTAGLTRSYPFGDTAAHVIGYVGGITEDELRKAPEPAYRGLSQIGKVGVEKSHEDLLRGEPGAKVIEANAYGRPLRELDYQQGKAGRNLILTLDAKVQLVAEQALGDFNGSVVAINPQNGEIIALVSKPGFNPHLFGEGIDSKTYKALLEDPNRPLYNRALQGTYPPGSTIKPFMALAGLEYDIVDGNHREFCGGQMSLPGSSRKYRCWKRHGHGSLDMADAVARSCDIYFYNVAINLGIDRIYTFLDQFGLGRSTEVDLPLEKNGLLPSREWKRRVRKESWYPGETLNVGIGQGTMSVTPMQLAQITARMAMRGEGFKPHLVKATQDPLTLETTDVPLEPLPPILNKHKADWETVVEAMQRVTQLQGGTAFTTFKDAPYTVAGKTGSAQVAGLKQDEKVAPSQESLPLHLRDHALFVAFAPADNPQIAIGLIAEHGGHGASVAAPVARQMMDQYLLGEIRYRKPGTPATAPAAPVPAVALPPQAAPAVDPEDPEAPDVPDAEAH</sequence>
<evidence type="ECO:0000256" key="15">
    <source>
        <dbReference type="SAM" id="MobiDB-lite"/>
    </source>
</evidence>
<evidence type="ECO:0000256" key="1">
    <source>
        <dbReference type="ARBA" id="ARBA00004167"/>
    </source>
</evidence>
<name>A0A1M5JXL0_9GAMM</name>
<keyword evidence="7 14" id="KW-0812">Transmembrane</keyword>
<dbReference type="HAMAP" id="MF_02081">
    <property type="entry name" value="MrdA_transpept"/>
    <property type="match status" value="1"/>
</dbReference>
<dbReference type="GO" id="GO:0008658">
    <property type="term" value="F:penicillin binding"/>
    <property type="evidence" value="ECO:0007669"/>
    <property type="project" value="UniProtKB-UniRule"/>
</dbReference>
<dbReference type="STRING" id="490188.SAMN04488068_0256"/>
<dbReference type="EMBL" id="FQWZ01000001">
    <property type="protein sequence ID" value="SHG45281.1"/>
    <property type="molecule type" value="Genomic_DNA"/>
</dbReference>
<evidence type="ECO:0000256" key="4">
    <source>
        <dbReference type="ARBA" id="ARBA00022519"/>
    </source>
</evidence>
<dbReference type="GO" id="GO:0006508">
    <property type="term" value="P:proteolysis"/>
    <property type="evidence" value="ECO:0007669"/>
    <property type="project" value="UniProtKB-KW"/>
</dbReference>
<evidence type="ECO:0000256" key="12">
    <source>
        <dbReference type="ARBA" id="ARBA00023136"/>
    </source>
</evidence>
<keyword evidence="4 14" id="KW-0997">Cell inner membrane</keyword>
<evidence type="ECO:0000256" key="10">
    <source>
        <dbReference type="ARBA" id="ARBA00022984"/>
    </source>
</evidence>
<comment type="subcellular location">
    <subcellularLocation>
        <location evidence="14">Cell inner membrane</location>
        <topology evidence="14">Single-pass membrane protein</topology>
    </subcellularLocation>
    <subcellularLocation>
        <location evidence="2">Cell membrane</location>
    </subcellularLocation>
    <subcellularLocation>
        <location evidence="1">Membrane</location>
        <topology evidence="1">Single-pass membrane protein</topology>
    </subcellularLocation>
</comment>
<dbReference type="InterPro" id="IPR036138">
    <property type="entry name" value="PBP_dimer_sf"/>
</dbReference>
<evidence type="ECO:0000256" key="9">
    <source>
        <dbReference type="ARBA" id="ARBA00022960"/>
    </source>
</evidence>
<dbReference type="Gene3D" id="3.40.710.10">
    <property type="entry name" value="DD-peptidase/beta-lactamase superfamily"/>
    <property type="match status" value="1"/>
</dbReference>
<evidence type="ECO:0000256" key="11">
    <source>
        <dbReference type="ARBA" id="ARBA00022989"/>
    </source>
</evidence>
<dbReference type="InterPro" id="IPR050515">
    <property type="entry name" value="Beta-lactam/transpept"/>
</dbReference>
<dbReference type="InterPro" id="IPR012338">
    <property type="entry name" value="Beta-lactam/transpept-like"/>
</dbReference>
<dbReference type="GO" id="GO:0071555">
    <property type="term" value="P:cell wall organization"/>
    <property type="evidence" value="ECO:0007669"/>
    <property type="project" value="UniProtKB-KW"/>
</dbReference>
<keyword evidence="13 14" id="KW-0961">Cell wall biogenesis/degradation</keyword>
<dbReference type="Proteomes" id="UP000199758">
    <property type="component" value="Unassembled WGS sequence"/>
</dbReference>
<evidence type="ECO:0000256" key="14">
    <source>
        <dbReference type="HAMAP-Rule" id="MF_02081"/>
    </source>
</evidence>
<dbReference type="Pfam" id="PF00905">
    <property type="entry name" value="Transpeptidase"/>
    <property type="match status" value="1"/>
</dbReference>
<dbReference type="GO" id="GO:0005886">
    <property type="term" value="C:plasma membrane"/>
    <property type="evidence" value="ECO:0007669"/>
    <property type="project" value="UniProtKB-SubCell"/>
</dbReference>
<reference evidence="18 19" key="1">
    <citation type="submission" date="2016-11" db="EMBL/GenBank/DDBJ databases">
        <authorList>
            <person name="Jaros S."/>
            <person name="Januszkiewicz K."/>
            <person name="Wedrychowicz H."/>
        </authorList>
    </citation>
    <scope>NUCLEOTIDE SEQUENCE [LARGE SCALE GENOMIC DNA]</scope>
    <source>
        <strain evidence="18 19">CGMCC 1.7049</strain>
    </source>
</reference>
<evidence type="ECO:0000256" key="13">
    <source>
        <dbReference type="ARBA" id="ARBA00023316"/>
    </source>
</evidence>
<keyword evidence="10 14" id="KW-0573">Peptidoglycan synthesis</keyword>
<keyword evidence="5 14" id="KW-0121">Carboxypeptidase</keyword>
<feature type="region of interest" description="Disordered" evidence="15">
    <location>
        <begin position="623"/>
        <end position="662"/>
    </location>
</feature>
<evidence type="ECO:0000313" key="18">
    <source>
        <dbReference type="EMBL" id="SHG45281.1"/>
    </source>
</evidence>
<dbReference type="InterPro" id="IPR005311">
    <property type="entry name" value="PBP_dimer"/>
</dbReference>
<evidence type="ECO:0000313" key="19">
    <source>
        <dbReference type="Proteomes" id="UP000199758"/>
    </source>
</evidence>
<evidence type="ECO:0000256" key="8">
    <source>
        <dbReference type="ARBA" id="ARBA00022801"/>
    </source>
</evidence>
<dbReference type="PANTHER" id="PTHR30627">
    <property type="entry name" value="PEPTIDOGLYCAN D,D-TRANSPEPTIDASE"/>
    <property type="match status" value="1"/>
</dbReference>
<evidence type="ECO:0000256" key="6">
    <source>
        <dbReference type="ARBA" id="ARBA00022670"/>
    </source>
</evidence>
<keyword evidence="19" id="KW-1185">Reference proteome</keyword>
<dbReference type="AlphaFoldDB" id="A0A1M5JXL0"/>
<evidence type="ECO:0000256" key="7">
    <source>
        <dbReference type="ARBA" id="ARBA00022692"/>
    </source>
</evidence>
<dbReference type="Gene3D" id="3.30.1390.30">
    <property type="entry name" value="Penicillin-binding protein 2a, domain 3"/>
    <property type="match status" value="1"/>
</dbReference>
<evidence type="ECO:0000256" key="2">
    <source>
        <dbReference type="ARBA" id="ARBA00004236"/>
    </source>
</evidence>
<comment type="function">
    <text evidence="14">Catalyzes cross-linking of the peptidoglycan cell wall.</text>
</comment>
<evidence type="ECO:0000256" key="3">
    <source>
        <dbReference type="ARBA" id="ARBA00022475"/>
    </source>
</evidence>
<feature type="active site" description="Acyl-ester intermediate" evidence="14">
    <location>
        <position position="326"/>
    </location>
</feature>
<keyword evidence="9 14" id="KW-0133">Cell shape</keyword>
<dbReference type="GO" id="GO:0071972">
    <property type="term" value="F:peptidoglycan L,D-transpeptidase activity"/>
    <property type="evidence" value="ECO:0007669"/>
    <property type="project" value="TreeGrafter"/>
</dbReference>
<proteinExistence type="inferred from homology"/>
<dbReference type="OrthoDB" id="9766847at2"/>
<organism evidence="18 19">
    <name type="scientific">Hydrocarboniphaga daqingensis</name>
    <dbReference type="NCBI Taxonomy" id="490188"/>
    <lineage>
        <taxon>Bacteria</taxon>
        <taxon>Pseudomonadati</taxon>
        <taxon>Pseudomonadota</taxon>
        <taxon>Gammaproteobacteria</taxon>
        <taxon>Nevskiales</taxon>
        <taxon>Nevskiaceae</taxon>
        <taxon>Hydrocarboniphaga</taxon>
    </lineage>
</organism>
<comment type="similarity">
    <text evidence="14">Belongs to the transpeptidase family. MrdA subfamily.</text>
</comment>
<evidence type="ECO:0000259" key="17">
    <source>
        <dbReference type="Pfam" id="PF03717"/>
    </source>
</evidence>
<comment type="pathway">
    <text evidence="14">Cell wall biogenesis; peptidoglycan biosynthesis.</text>
</comment>
<dbReference type="Pfam" id="PF03717">
    <property type="entry name" value="PBP_dimer"/>
    <property type="match status" value="1"/>
</dbReference>
<dbReference type="GO" id="GO:0009252">
    <property type="term" value="P:peptidoglycan biosynthetic process"/>
    <property type="evidence" value="ECO:0007669"/>
    <property type="project" value="UniProtKB-UniRule"/>
</dbReference>
<keyword evidence="12 14" id="KW-0472">Membrane</keyword>
<keyword evidence="3 14" id="KW-1003">Cell membrane</keyword>